<dbReference type="Pfam" id="PF02577">
    <property type="entry name" value="BFN_dom"/>
    <property type="match status" value="1"/>
</dbReference>
<evidence type="ECO:0000313" key="2">
    <source>
        <dbReference type="EMBL" id="HIS82403.1"/>
    </source>
</evidence>
<dbReference type="PROSITE" id="PS51658">
    <property type="entry name" value="BFN"/>
    <property type="match status" value="1"/>
</dbReference>
<dbReference type="AlphaFoldDB" id="A0A9D1K3U0"/>
<dbReference type="InterPro" id="IPR036104">
    <property type="entry name" value="BFN_sf"/>
</dbReference>
<proteinExistence type="predicted"/>
<reference evidence="2" key="2">
    <citation type="journal article" date="2021" name="PeerJ">
        <title>Extensive microbial diversity within the chicken gut microbiome revealed by metagenomics and culture.</title>
        <authorList>
            <person name="Gilroy R."/>
            <person name="Ravi A."/>
            <person name="Getino M."/>
            <person name="Pursley I."/>
            <person name="Horton D.L."/>
            <person name="Alikhan N.F."/>
            <person name="Baker D."/>
            <person name="Gharbi K."/>
            <person name="Hall N."/>
            <person name="Watson M."/>
            <person name="Adriaenssens E.M."/>
            <person name="Foster-Nyarko E."/>
            <person name="Jarju S."/>
            <person name="Secka A."/>
            <person name="Antonio M."/>
            <person name="Oren A."/>
            <person name="Chaudhuri R.R."/>
            <person name="La Ragione R."/>
            <person name="Hildebrand F."/>
            <person name="Pallen M.J."/>
        </authorList>
    </citation>
    <scope>NUCLEOTIDE SEQUENCE</scope>
    <source>
        <strain evidence="2">CHK152-2994</strain>
    </source>
</reference>
<dbReference type="GO" id="GO:0004518">
    <property type="term" value="F:nuclease activity"/>
    <property type="evidence" value="ECO:0007669"/>
    <property type="project" value="InterPro"/>
</dbReference>
<dbReference type="Gene3D" id="3.10.690.10">
    <property type="entry name" value="Bifunctional nuclease domain"/>
    <property type="match status" value="1"/>
</dbReference>
<feature type="domain" description="BFN" evidence="1">
    <location>
        <begin position="1"/>
        <end position="133"/>
    </location>
</feature>
<dbReference type="PANTHER" id="PTHR15160:SF1">
    <property type="entry name" value="VON HIPPEL-LINDAU DISEASE TUMOR SUPPRESSOR"/>
    <property type="match status" value="1"/>
</dbReference>
<dbReference type="EMBL" id="DVJO01000049">
    <property type="protein sequence ID" value="HIS82403.1"/>
    <property type="molecule type" value="Genomic_DNA"/>
</dbReference>
<reference evidence="2" key="1">
    <citation type="submission" date="2020-10" db="EMBL/GenBank/DDBJ databases">
        <authorList>
            <person name="Gilroy R."/>
        </authorList>
    </citation>
    <scope>NUCLEOTIDE SEQUENCE</scope>
    <source>
        <strain evidence="2">CHK152-2994</strain>
    </source>
</reference>
<dbReference type="Proteomes" id="UP000824139">
    <property type="component" value="Unassembled WGS sequence"/>
</dbReference>
<dbReference type="InterPro" id="IPR003729">
    <property type="entry name" value="Bi_nuclease_dom"/>
</dbReference>
<comment type="caution">
    <text evidence="2">The sequence shown here is derived from an EMBL/GenBank/DDBJ whole genome shotgun (WGS) entry which is preliminary data.</text>
</comment>
<gene>
    <name evidence="2" type="ORF">IAD41_02190</name>
</gene>
<protein>
    <submittedName>
        <fullName evidence="2">Bifunctional nuclease family protein</fullName>
    </submittedName>
</protein>
<accession>A0A9D1K3U0</accession>
<dbReference type="SUPFAM" id="SSF103256">
    <property type="entry name" value="Hypothetical protein TM0160"/>
    <property type="match status" value="1"/>
</dbReference>
<evidence type="ECO:0000313" key="3">
    <source>
        <dbReference type="Proteomes" id="UP000824139"/>
    </source>
</evidence>
<evidence type="ECO:0000259" key="1">
    <source>
        <dbReference type="PROSITE" id="PS51658"/>
    </source>
</evidence>
<organism evidence="2 3">
    <name type="scientific">Candidatus Scatenecus faecavium</name>
    <dbReference type="NCBI Taxonomy" id="2840915"/>
    <lineage>
        <taxon>Bacteria</taxon>
        <taxon>Candidatus Scatenecus</taxon>
    </lineage>
</organism>
<name>A0A9D1K3U0_9BACT</name>
<dbReference type="PANTHER" id="PTHR15160">
    <property type="entry name" value="VON HIPPEL-LINDAU PROTEIN"/>
    <property type="match status" value="1"/>
</dbReference>
<sequence length="171" mass="19129">MIEMKVMGIALDTRTGSPIVVLHDKENRKALPIWIGSAEASAIIRKIENLTVSRPMTHDLIVNLIEKTGYELEKIEINDVEKETYYATLFLKDNDGNVLQIDSRPSDAIAIAIRIDAPIFVTANVISNGSVSTDSAKDEAEAQEFKNFVQSLKPSDFEKLMKDNEHHESDQ</sequence>